<feature type="transmembrane region" description="Helical" evidence="1">
    <location>
        <begin position="38"/>
        <end position="63"/>
    </location>
</feature>
<dbReference type="EMBL" id="JAPDDS010000001">
    <property type="protein sequence ID" value="MCW1883655.1"/>
    <property type="molecule type" value="Genomic_DNA"/>
</dbReference>
<organism evidence="2 3">
    <name type="scientific">Luteolibacter flavescens</name>
    <dbReference type="NCBI Taxonomy" id="1859460"/>
    <lineage>
        <taxon>Bacteria</taxon>
        <taxon>Pseudomonadati</taxon>
        <taxon>Verrucomicrobiota</taxon>
        <taxon>Verrucomicrobiia</taxon>
        <taxon>Verrucomicrobiales</taxon>
        <taxon>Verrucomicrobiaceae</taxon>
        <taxon>Luteolibacter</taxon>
    </lineage>
</organism>
<evidence type="ECO:0000313" key="2">
    <source>
        <dbReference type="EMBL" id="MCW1883655.1"/>
    </source>
</evidence>
<feature type="transmembrane region" description="Helical" evidence="1">
    <location>
        <begin position="158"/>
        <end position="180"/>
    </location>
</feature>
<evidence type="ECO:0000313" key="3">
    <source>
        <dbReference type="Proteomes" id="UP001207930"/>
    </source>
</evidence>
<name>A0ABT3FJD5_9BACT</name>
<proteinExistence type="predicted"/>
<gene>
    <name evidence="2" type="ORF">OKA04_02875</name>
</gene>
<protein>
    <submittedName>
        <fullName evidence="2">Uncharacterized protein</fullName>
    </submittedName>
</protein>
<feature type="transmembrane region" description="Helical" evidence="1">
    <location>
        <begin position="75"/>
        <end position="93"/>
    </location>
</feature>
<dbReference type="Proteomes" id="UP001207930">
    <property type="component" value="Unassembled WGS sequence"/>
</dbReference>
<feature type="transmembrane region" description="Helical" evidence="1">
    <location>
        <begin position="105"/>
        <end position="129"/>
    </location>
</feature>
<keyword evidence="1" id="KW-1133">Transmembrane helix</keyword>
<keyword evidence="1" id="KW-0472">Membrane</keyword>
<keyword evidence="3" id="KW-1185">Reference proteome</keyword>
<keyword evidence="1" id="KW-0812">Transmembrane</keyword>
<accession>A0ABT3FJD5</accession>
<evidence type="ECO:0000256" key="1">
    <source>
        <dbReference type="SAM" id="Phobius"/>
    </source>
</evidence>
<reference evidence="2 3" key="1">
    <citation type="submission" date="2022-10" db="EMBL/GenBank/DDBJ databases">
        <title>Luteolibacter flavescens strain MCCC 1K03193, whole genome shotgun sequencing project.</title>
        <authorList>
            <person name="Zhao G."/>
            <person name="Shen L."/>
        </authorList>
    </citation>
    <scope>NUCLEOTIDE SEQUENCE [LARGE SCALE GENOMIC DNA]</scope>
    <source>
        <strain evidence="2 3">MCCC 1K03193</strain>
    </source>
</reference>
<sequence>MTENPYQTPTGNEVSGPLPPDMRAVRARHIQHEASVKAMGILCVLGGVMLLGSFAFVCIEVIAANYLPEPTATGLLFAFGLGTLKLISGIGLGQLQGWSRITASFVVVVSMFAVPIGTAFGIYLLYLLFSPRGGRVFTAGYREIVARTPDMHYRTPRWFWIAIAVMVVLLAALLIFFLVATPG</sequence>
<dbReference type="RefSeq" id="WP_264499613.1">
    <property type="nucleotide sequence ID" value="NZ_JAPDDS010000001.1"/>
</dbReference>
<comment type="caution">
    <text evidence="2">The sequence shown here is derived from an EMBL/GenBank/DDBJ whole genome shotgun (WGS) entry which is preliminary data.</text>
</comment>